<organism evidence="1 2">
    <name type="scientific">Corchorus capsularis</name>
    <name type="common">Jute</name>
    <dbReference type="NCBI Taxonomy" id="210143"/>
    <lineage>
        <taxon>Eukaryota</taxon>
        <taxon>Viridiplantae</taxon>
        <taxon>Streptophyta</taxon>
        <taxon>Embryophyta</taxon>
        <taxon>Tracheophyta</taxon>
        <taxon>Spermatophyta</taxon>
        <taxon>Magnoliopsida</taxon>
        <taxon>eudicotyledons</taxon>
        <taxon>Gunneridae</taxon>
        <taxon>Pentapetalae</taxon>
        <taxon>rosids</taxon>
        <taxon>malvids</taxon>
        <taxon>Malvales</taxon>
        <taxon>Malvaceae</taxon>
        <taxon>Grewioideae</taxon>
        <taxon>Apeibeae</taxon>
        <taxon>Corchorus</taxon>
    </lineage>
</organism>
<keyword evidence="2" id="KW-1185">Reference proteome</keyword>
<dbReference type="EMBL" id="AWWV01007575">
    <property type="protein sequence ID" value="OMO95836.1"/>
    <property type="molecule type" value="Genomic_DNA"/>
</dbReference>
<dbReference type="STRING" id="210143.A0A1R3JLV1"/>
<evidence type="ECO:0000313" key="1">
    <source>
        <dbReference type="EMBL" id="OMO95836.1"/>
    </source>
</evidence>
<proteinExistence type="predicted"/>
<gene>
    <name evidence="1" type="ORF">CCACVL1_05221</name>
</gene>
<protein>
    <submittedName>
        <fullName evidence="1">Uncharacterized protein</fullName>
    </submittedName>
</protein>
<dbReference type="AlphaFoldDB" id="A0A1R3JLV1"/>
<comment type="caution">
    <text evidence="1">The sequence shown here is derived from an EMBL/GenBank/DDBJ whole genome shotgun (WGS) entry which is preliminary data.</text>
</comment>
<sequence>MARLKGWILADPNFPRKRNSQTETQDSSLTQIYDHGGSAYFNEHQDLKSITRFQAFSTNSRSAVDDSASMARTQLTTVEFLGRSTESSGAELGFSNCLNAARPLSLGVNQSCENNCNTTANKNNKAIVLCFCYDKVYVRILSKLS</sequence>
<reference evidence="1 2" key="1">
    <citation type="submission" date="2013-09" db="EMBL/GenBank/DDBJ databases">
        <title>Corchorus capsularis genome sequencing.</title>
        <authorList>
            <person name="Alam M."/>
            <person name="Haque M.S."/>
            <person name="Islam M.S."/>
            <person name="Emdad E.M."/>
            <person name="Islam M.M."/>
            <person name="Ahmed B."/>
            <person name="Halim A."/>
            <person name="Hossen Q.M.M."/>
            <person name="Hossain M.Z."/>
            <person name="Ahmed R."/>
            <person name="Khan M.M."/>
            <person name="Islam R."/>
            <person name="Rashid M.M."/>
            <person name="Khan S.A."/>
            <person name="Rahman M.S."/>
            <person name="Alam M."/>
        </authorList>
    </citation>
    <scope>NUCLEOTIDE SEQUENCE [LARGE SCALE GENOMIC DNA]</scope>
    <source>
        <strain evidence="2">cv. CVL-1</strain>
        <tissue evidence="1">Whole seedling</tissue>
    </source>
</reference>
<name>A0A1R3JLV1_COCAP</name>
<accession>A0A1R3JLV1</accession>
<evidence type="ECO:0000313" key="2">
    <source>
        <dbReference type="Proteomes" id="UP000188268"/>
    </source>
</evidence>
<dbReference type="Proteomes" id="UP000188268">
    <property type="component" value="Unassembled WGS sequence"/>
</dbReference>
<dbReference type="Gramene" id="OMO95836">
    <property type="protein sequence ID" value="OMO95836"/>
    <property type="gene ID" value="CCACVL1_05221"/>
</dbReference>